<reference evidence="1 2" key="1">
    <citation type="submission" date="2018-05" db="EMBL/GenBank/DDBJ databases">
        <title>Genomic Encyclopedia of Type Strains, Phase IV (KMG-IV): sequencing the most valuable type-strain genomes for metagenomic binning, comparative biology and taxonomic classification.</title>
        <authorList>
            <person name="Goeker M."/>
        </authorList>
    </citation>
    <scope>NUCLEOTIDE SEQUENCE [LARGE SCALE GENOMIC DNA]</scope>
    <source>
        <strain evidence="1 2">DSM 2626</strain>
    </source>
</reference>
<sequence length="65" mass="6971">MRPAVLMQPRALDGTTTMNAVTAIRAAATRQLELTTLMPCPNDDLLVDDLPANDLPANQLPARDA</sequence>
<name>A0A8E2WB41_RHILI</name>
<dbReference type="Proteomes" id="UP000245631">
    <property type="component" value="Unassembled WGS sequence"/>
</dbReference>
<accession>A0A8E2WB41</accession>
<evidence type="ECO:0000313" key="2">
    <source>
        <dbReference type="Proteomes" id="UP000245631"/>
    </source>
</evidence>
<dbReference type="AlphaFoldDB" id="A0A8E2WB41"/>
<comment type="caution">
    <text evidence="1">The sequence shown here is derived from an EMBL/GenBank/DDBJ whole genome shotgun (WGS) entry which is preliminary data.</text>
</comment>
<protein>
    <submittedName>
        <fullName evidence="1">Uncharacterized protein</fullName>
    </submittedName>
</protein>
<proteinExistence type="predicted"/>
<evidence type="ECO:0000313" key="1">
    <source>
        <dbReference type="EMBL" id="PWJ90463.1"/>
    </source>
</evidence>
<dbReference type="EMBL" id="QGGH01000005">
    <property type="protein sequence ID" value="PWJ90463.1"/>
    <property type="molecule type" value="Genomic_DNA"/>
</dbReference>
<gene>
    <name evidence="1" type="ORF">C8D77_105358</name>
</gene>
<organism evidence="1 2">
    <name type="scientific">Rhizobium loti</name>
    <name type="common">Mesorhizobium loti</name>
    <dbReference type="NCBI Taxonomy" id="381"/>
    <lineage>
        <taxon>Bacteria</taxon>
        <taxon>Pseudomonadati</taxon>
        <taxon>Pseudomonadota</taxon>
        <taxon>Alphaproteobacteria</taxon>
        <taxon>Hyphomicrobiales</taxon>
        <taxon>Phyllobacteriaceae</taxon>
        <taxon>Mesorhizobium</taxon>
    </lineage>
</organism>